<evidence type="ECO:0000256" key="9">
    <source>
        <dbReference type="SAM" id="MobiDB-lite"/>
    </source>
</evidence>
<dbReference type="PANTHER" id="PTHR11730:SF6">
    <property type="entry name" value="AMMONIUM TRANSPORTER"/>
    <property type="match status" value="1"/>
</dbReference>
<dbReference type="PANTHER" id="PTHR11730">
    <property type="entry name" value="AMMONIUM TRANSPORTER"/>
    <property type="match status" value="1"/>
</dbReference>
<evidence type="ECO:0000256" key="7">
    <source>
        <dbReference type="ARBA" id="ARBA00023177"/>
    </source>
</evidence>
<feature type="transmembrane region" description="Helical" evidence="8">
    <location>
        <begin position="337"/>
        <end position="363"/>
    </location>
</feature>
<comment type="similarity">
    <text evidence="2 8">Belongs to the ammonia transporter channel (TC 1.A.11.2) family.</text>
</comment>
<dbReference type="EMBL" id="JAFHAP010000009">
    <property type="protein sequence ID" value="MBN2910063.1"/>
    <property type="molecule type" value="Genomic_DNA"/>
</dbReference>
<reference evidence="11" key="1">
    <citation type="journal article" date="2024" name="Int. J. Syst. Evol. Microbiol.">
        <title>Polycladomyces zharkentensis sp. nov., a novel thermophilic cellulose- and starch-degrading member of the Bacillota from a geothermal aquifer in Kazakhstan.</title>
        <authorList>
            <person name="Mashzhan A."/>
            <person name="Kistaubayeva A."/>
            <person name="Javier-Lopez R."/>
            <person name="Bissenova U."/>
            <person name="Bissenbay A."/>
            <person name="Birkeland N.K."/>
        </authorList>
    </citation>
    <scope>NUCLEOTIDE SEQUENCE</scope>
    <source>
        <strain evidence="11">ZKZ2T</strain>
    </source>
</reference>
<evidence type="ECO:0000313" key="11">
    <source>
        <dbReference type="EMBL" id="MBN2910063.1"/>
    </source>
</evidence>
<accession>A0ABS2WKJ2</accession>
<evidence type="ECO:0000256" key="8">
    <source>
        <dbReference type="RuleBase" id="RU362002"/>
    </source>
</evidence>
<evidence type="ECO:0000259" key="10">
    <source>
        <dbReference type="Pfam" id="PF00909"/>
    </source>
</evidence>
<dbReference type="NCBIfam" id="TIGR00836">
    <property type="entry name" value="amt"/>
    <property type="match status" value="1"/>
</dbReference>
<dbReference type="PROSITE" id="PS01219">
    <property type="entry name" value="AMMONIUM_TRANSP"/>
    <property type="match status" value="1"/>
</dbReference>
<organism evidence="11 12">
    <name type="scientific">Polycladomyces zharkentensis</name>
    <dbReference type="NCBI Taxonomy" id="2807616"/>
    <lineage>
        <taxon>Bacteria</taxon>
        <taxon>Bacillati</taxon>
        <taxon>Bacillota</taxon>
        <taxon>Bacilli</taxon>
        <taxon>Bacillales</taxon>
        <taxon>Thermoactinomycetaceae</taxon>
        <taxon>Polycladomyces</taxon>
    </lineage>
</organism>
<name>A0ABS2WKJ2_9BACL</name>
<dbReference type="Pfam" id="PF00909">
    <property type="entry name" value="Ammonium_transp"/>
    <property type="match status" value="1"/>
</dbReference>
<dbReference type="InterPro" id="IPR001905">
    <property type="entry name" value="Ammonium_transpt"/>
</dbReference>
<dbReference type="InterPro" id="IPR018047">
    <property type="entry name" value="Ammonium_transpt_CS"/>
</dbReference>
<dbReference type="RefSeq" id="WP_205495714.1">
    <property type="nucleotide sequence ID" value="NZ_JAFHAP010000009.1"/>
</dbReference>
<feature type="transmembrane region" description="Helical" evidence="8">
    <location>
        <begin position="6"/>
        <end position="32"/>
    </location>
</feature>
<feature type="transmembrane region" description="Helical" evidence="8">
    <location>
        <begin position="44"/>
        <end position="65"/>
    </location>
</feature>
<feature type="transmembrane region" description="Helical" evidence="8">
    <location>
        <begin position="184"/>
        <end position="206"/>
    </location>
</feature>
<evidence type="ECO:0000313" key="12">
    <source>
        <dbReference type="Proteomes" id="UP001177120"/>
    </source>
</evidence>
<comment type="subcellular location">
    <subcellularLocation>
        <location evidence="8">Cell membrane</location>
        <topology evidence="8">Multi-pass membrane protein</topology>
    </subcellularLocation>
    <subcellularLocation>
        <location evidence="1">Membrane</location>
        <topology evidence="1">Multi-pass membrane protein</topology>
    </subcellularLocation>
</comment>
<feature type="compositionally biased region" description="Low complexity" evidence="9">
    <location>
        <begin position="399"/>
        <end position="418"/>
    </location>
</feature>
<evidence type="ECO:0000256" key="1">
    <source>
        <dbReference type="ARBA" id="ARBA00004141"/>
    </source>
</evidence>
<sequence>MTAGLNTVWVVMAAAMVIFMEGGFSLLEAGFVRGKNAVNATMKIVVDLTFGALAFYVIGIHLMFGKDVFGVVGSGRAAGPEGLPMEAYVLFQIGFAIAVASIISGAVAERVKFSSYIVIVLAVCGLMYPISGHWIWSADGWLAQMGMKDFAGSAAIHAMGGFAALALAMILGPRANRYDREGDFAPSNIPLAAAGGFILWFGWFGFNAGSTLNAMDGRLADIALNTFIAAAAGGASAILFSVMRLKTADPGMAINGFLSGLVAITAGCAFVSATTAVVIGLVAGILVILATEWVDKLKVDDPVGAVAVHGFNGVFGTIAVGLFDLKEGFLITGQTHLLTVQLTGAAAASVWGFVSAFVVGLLVNKLMGVRVSAEEEEQGLDLVYHGIAADESEKESQPALSAVPARAAASSGGLASRG</sequence>
<feature type="domain" description="Ammonium transporter AmtB-like" evidence="10">
    <location>
        <begin position="8"/>
        <end position="387"/>
    </location>
</feature>
<dbReference type="Gene3D" id="1.10.3430.10">
    <property type="entry name" value="Ammonium transporter AmtB like domains"/>
    <property type="match status" value="1"/>
</dbReference>
<gene>
    <name evidence="11" type="primary">amt</name>
    <name evidence="11" type="ORF">JQC72_11170</name>
</gene>
<keyword evidence="6 8" id="KW-0472">Membrane</keyword>
<keyword evidence="5 8" id="KW-1133">Transmembrane helix</keyword>
<feature type="transmembrane region" description="Helical" evidence="8">
    <location>
        <begin position="302"/>
        <end position="325"/>
    </location>
</feature>
<dbReference type="SUPFAM" id="SSF111352">
    <property type="entry name" value="Ammonium transporter"/>
    <property type="match status" value="1"/>
</dbReference>
<keyword evidence="4 8" id="KW-0812">Transmembrane</keyword>
<dbReference type="InterPro" id="IPR024041">
    <property type="entry name" value="NH4_transpt_AmtB-like_dom"/>
</dbReference>
<dbReference type="InterPro" id="IPR029020">
    <property type="entry name" value="Ammonium/urea_transptr"/>
</dbReference>
<feature type="transmembrane region" description="Helical" evidence="8">
    <location>
        <begin position="113"/>
        <end position="130"/>
    </location>
</feature>
<keyword evidence="12" id="KW-1185">Reference proteome</keyword>
<feature type="transmembrane region" description="Helical" evidence="8">
    <location>
        <begin position="150"/>
        <end position="172"/>
    </location>
</feature>
<feature type="transmembrane region" description="Helical" evidence="8">
    <location>
        <begin position="257"/>
        <end position="290"/>
    </location>
</feature>
<keyword evidence="3 8" id="KW-0813">Transport</keyword>
<evidence type="ECO:0000256" key="5">
    <source>
        <dbReference type="ARBA" id="ARBA00022989"/>
    </source>
</evidence>
<feature type="region of interest" description="Disordered" evidence="9">
    <location>
        <begin position="395"/>
        <end position="418"/>
    </location>
</feature>
<proteinExistence type="inferred from homology"/>
<evidence type="ECO:0000256" key="6">
    <source>
        <dbReference type="ARBA" id="ARBA00023136"/>
    </source>
</evidence>
<evidence type="ECO:0000256" key="3">
    <source>
        <dbReference type="ARBA" id="ARBA00022448"/>
    </source>
</evidence>
<protein>
    <recommendedName>
        <fullName evidence="8">Ammonium transporter</fullName>
    </recommendedName>
</protein>
<feature type="transmembrane region" description="Helical" evidence="8">
    <location>
        <begin position="85"/>
        <end position="106"/>
    </location>
</feature>
<evidence type="ECO:0000256" key="2">
    <source>
        <dbReference type="ARBA" id="ARBA00005887"/>
    </source>
</evidence>
<feature type="transmembrane region" description="Helical" evidence="8">
    <location>
        <begin position="226"/>
        <end position="245"/>
    </location>
</feature>
<dbReference type="Proteomes" id="UP001177120">
    <property type="component" value="Unassembled WGS sequence"/>
</dbReference>
<keyword evidence="7 8" id="KW-0924">Ammonia transport</keyword>
<evidence type="ECO:0000256" key="4">
    <source>
        <dbReference type="ARBA" id="ARBA00022692"/>
    </source>
</evidence>
<comment type="caution">
    <text evidence="11">The sequence shown here is derived from an EMBL/GenBank/DDBJ whole genome shotgun (WGS) entry which is preliminary data.</text>
</comment>